<evidence type="ECO:0000256" key="6">
    <source>
        <dbReference type="ARBA" id="ARBA00022856"/>
    </source>
</evidence>
<evidence type="ECO:0000256" key="10">
    <source>
        <dbReference type="ARBA" id="ARBA00024202"/>
    </source>
</evidence>
<dbReference type="AlphaFoldDB" id="A0A7H1PT77"/>
<feature type="domain" description="ABC transmembrane type-1" evidence="13">
    <location>
        <begin position="103"/>
        <end position="292"/>
    </location>
</feature>
<feature type="transmembrane region" description="Helical" evidence="12">
    <location>
        <begin position="220"/>
        <end position="249"/>
    </location>
</feature>
<keyword evidence="9 12" id="KW-0472">Membrane</keyword>
<sequence>MTIDTSAHPPAELSPEPAAVARKQANLGLGRLYLRRFLRNRLAVAGVVILVLLVLFAALGGRLTSYTYTDTDFTALTQPPSGLHWFGTNQGGNDIYACAVHGLQRSLTIAVSVSALTIVLAAIIGSGAAYFGGRVERVTLAVIHFLLIVPSFLILALVSHRLAGDWRVLIIVLTVFGWMSTARVIWSVSTSLRERDYVKAAEFMGVGPLRIILRHIIPNLGSLLIVNLTLGVVATVLSETALSFLGFGVQTPDVSLGTMLADGASTITSAPWLFAFPAGLVVLLTVSMTFIGDGLRDALDPTSVTSAGGRR</sequence>
<dbReference type="InterPro" id="IPR035906">
    <property type="entry name" value="MetI-like_sf"/>
</dbReference>
<evidence type="ECO:0000256" key="9">
    <source>
        <dbReference type="ARBA" id="ARBA00023136"/>
    </source>
</evidence>
<evidence type="ECO:0000259" key="13">
    <source>
        <dbReference type="PROSITE" id="PS50928"/>
    </source>
</evidence>
<proteinExistence type="inferred from homology"/>
<dbReference type="PANTHER" id="PTHR43386">
    <property type="entry name" value="OLIGOPEPTIDE TRANSPORT SYSTEM PERMEASE PROTEIN APPC"/>
    <property type="match status" value="1"/>
</dbReference>
<dbReference type="SUPFAM" id="SSF161098">
    <property type="entry name" value="MetI-like"/>
    <property type="match status" value="1"/>
</dbReference>
<keyword evidence="7" id="KW-0653">Protein transport</keyword>
<comment type="subcellular location">
    <subcellularLocation>
        <location evidence="1">Cell inner membrane</location>
        <topology evidence="1">Multi-pass membrane protein</topology>
    </subcellularLocation>
    <subcellularLocation>
        <location evidence="12">Cell membrane</location>
        <topology evidence="12">Multi-pass membrane protein</topology>
    </subcellularLocation>
</comment>
<dbReference type="PROSITE" id="PS50928">
    <property type="entry name" value="ABC_TM1"/>
    <property type="match status" value="1"/>
</dbReference>
<evidence type="ECO:0000256" key="1">
    <source>
        <dbReference type="ARBA" id="ARBA00004429"/>
    </source>
</evidence>
<organism evidence="14 15">
    <name type="scientific">Streptomyces griseofuscus</name>
    <dbReference type="NCBI Taxonomy" id="146922"/>
    <lineage>
        <taxon>Bacteria</taxon>
        <taxon>Bacillati</taxon>
        <taxon>Actinomycetota</taxon>
        <taxon>Actinomycetes</taxon>
        <taxon>Kitasatosporales</taxon>
        <taxon>Streptomycetaceae</taxon>
        <taxon>Streptomyces</taxon>
    </lineage>
</organism>
<dbReference type="InterPro" id="IPR000515">
    <property type="entry name" value="MetI-like"/>
</dbReference>
<evidence type="ECO:0000313" key="15">
    <source>
        <dbReference type="Proteomes" id="UP000516422"/>
    </source>
</evidence>
<dbReference type="GeneID" id="91460562"/>
<dbReference type="GO" id="GO:0015833">
    <property type="term" value="P:peptide transport"/>
    <property type="evidence" value="ECO:0007669"/>
    <property type="project" value="UniProtKB-KW"/>
</dbReference>
<reference evidence="14 15" key="1">
    <citation type="submission" date="2020-04" db="EMBL/GenBank/DDBJ databases">
        <title>Characterization and engineering of Streptomyces griseofuscus DSM40191 as a potential heterologous host for expression of BGCs.</title>
        <authorList>
            <person name="Gren T."/>
            <person name="Whitford C.M."/>
            <person name="Mohite O.S."/>
            <person name="Joergensen T.S."/>
            <person name="Nielsen J.B."/>
            <person name="Lee S.Y."/>
            <person name="Weber T."/>
        </authorList>
    </citation>
    <scope>NUCLEOTIDE SEQUENCE [LARGE SCALE GENOMIC DNA]</scope>
    <source>
        <strain evidence="14 15">DSM 40191</strain>
    </source>
</reference>
<dbReference type="Gene3D" id="1.10.3720.10">
    <property type="entry name" value="MetI-like"/>
    <property type="match status" value="1"/>
</dbReference>
<dbReference type="PANTHER" id="PTHR43386:SF2">
    <property type="entry name" value="OLIGOPEPTIDE TRANSPORT SYSTEM PERMEASE PROTEIN OPPC"/>
    <property type="match status" value="1"/>
</dbReference>
<evidence type="ECO:0000256" key="2">
    <source>
        <dbReference type="ARBA" id="ARBA00022448"/>
    </source>
</evidence>
<feature type="transmembrane region" description="Helical" evidence="12">
    <location>
        <begin position="166"/>
        <end position="186"/>
    </location>
</feature>
<evidence type="ECO:0000256" key="4">
    <source>
        <dbReference type="ARBA" id="ARBA00022519"/>
    </source>
</evidence>
<gene>
    <name evidence="14" type="ORF">HEP81_00923</name>
</gene>
<evidence type="ECO:0000256" key="11">
    <source>
        <dbReference type="ARBA" id="ARBA00072251"/>
    </source>
</evidence>
<feature type="transmembrane region" description="Helical" evidence="12">
    <location>
        <begin position="138"/>
        <end position="160"/>
    </location>
</feature>
<dbReference type="InterPro" id="IPR050366">
    <property type="entry name" value="BP-dependent_transpt_permease"/>
</dbReference>
<dbReference type="GO" id="GO:0055085">
    <property type="term" value="P:transmembrane transport"/>
    <property type="evidence" value="ECO:0007669"/>
    <property type="project" value="InterPro"/>
</dbReference>
<feature type="transmembrane region" description="Helical" evidence="12">
    <location>
        <begin position="42"/>
        <end position="61"/>
    </location>
</feature>
<dbReference type="GO" id="GO:0015031">
    <property type="term" value="P:protein transport"/>
    <property type="evidence" value="ECO:0007669"/>
    <property type="project" value="UniProtKB-KW"/>
</dbReference>
<dbReference type="CDD" id="cd06261">
    <property type="entry name" value="TM_PBP2"/>
    <property type="match status" value="1"/>
</dbReference>
<keyword evidence="8 12" id="KW-1133">Transmembrane helix</keyword>
<keyword evidence="6" id="KW-0571">Peptide transport</keyword>
<evidence type="ECO:0000256" key="3">
    <source>
        <dbReference type="ARBA" id="ARBA00022475"/>
    </source>
</evidence>
<keyword evidence="4" id="KW-0997">Cell inner membrane</keyword>
<dbReference type="InterPro" id="IPR025966">
    <property type="entry name" value="OppC_N"/>
</dbReference>
<comment type="similarity">
    <text evidence="10">Belongs to the binding-protein-dependent transport system permease family. OppBC subfamily.</text>
</comment>
<evidence type="ECO:0000256" key="7">
    <source>
        <dbReference type="ARBA" id="ARBA00022927"/>
    </source>
</evidence>
<protein>
    <recommendedName>
        <fullName evidence="11">Oligopeptide transport system permease protein OppC</fullName>
    </recommendedName>
</protein>
<feature type="transmembrane region" description="Helical" evidence="12">
    <location>
        <begin position="109"/>
        <end position="131"/>
    </location>
</feature>
<dbReference type="Pfam" id="PF12911">
    <property type="entry name" value="OppC_N"/>
    <property type="match status" value="1"/>
</dbReference>
<keyword evidence="5 12" id="KW-0812">Transmembrane</keyword>
<dbReference type="RefSeq" id="WP_037662383.1">
    <property type="nucleotide sequence ID" value="NZ_CP051006.1"/>
</dbReference>
<evidence type="ECO:0000256" key="8">
    <source>
        <dbReference type="ARBA" id="ARBA00022989"/>
    </source>
</evidence>
<evidence type="ECO:0000256" key="5">
    <source>
        <dbReference type="ARBA" id="ARBA00022692"/>
    </source>
</evidence>
<evidence type="ECO:0000256" key="12">
    <source>
        <dbReference type="RuleBase" id="RU363032"/>
    </source>
</evidence>
<dbReference type="EMBL" id="CP051006">
    <property type="protein sequence ID" value="QNT91257.1"/>
    <property type="molecule type" value="Genomic_DNA"/>
</dbReference>
<accession>A0A7H1PT77</accession>
<keyword evidence="2 12" id="KW-0813">Transport</keyword>
<name>A0A7H1PT77_9ACTN</name>
<dbReference type="GO" id="GO:0005886">
    <property type="term" value="C:plasma membrane"/>
    <property type="evidence" value="ECO:0007669"/>
    <property type="project" value="UniProtKB-SubCell"/>
</dbReference>
<feature type="transmembrane region" description="Helical" evidence="12">
    <location>
        <begin position="269"/>
        <end position="291"/>
    </location>
</feature>
<dbReference type="Pfam" id="PF00528">
    <property type="entry name" value="BPD_transp_1"/>
    <property type="match status" value="1"/>
</dbReference>
<evidence type="ECO:0000313" key="14">
    <source>
        <dbReference type="EMBL" id="QNT91257.1"/>
    </source>
</evidence>
<dbReference type="KEGG" id="sgf:HEP81_00923"/>
<dbReference type="Proteomes" id="UP000516422">
    <property type="component" value="Chromosome"/>
</dbReference>
<keyword evidence="3" id="KW-1003">Cell membrane</keyword>